<organism evidence="1">
    <name type="scientific">Siphoviridae sp. ctgN495</name>
    <dbReference type="NCBI Taxonomy" id="2825608"/>
    <lineage>
        <taxon>Viruses</taxon>
        <taxon>Duplodnaviria</taxon>
        <taxon>Heunggongvirae</taxon>
        <taxon>Uroviricota</taxon>
        <taxon>Caudoviricetes</taxon>
    </lineage>
</organism>
<accession>A0A8S5UCQ1</accession>
<name>A0A8S5UCQ1_9CAUD</name>
<protein>
    <submittedName>
        <fullName evidence="1">SWI/SNF complex subunit SMARCC1, SWI/SNF-related, TRANSCRIPTION</fullName>
    </submittedName>
</protein>
<proteinExistence type="predicted"/>
<evidence type="ECO:0000313" key="1">
    <source>
        <dbReference type="EMBL" id="DAF92212.1"/>
    </source>
</evidence>
<dbReference type="EMBL" id="BK016063">
    <property type="protein sequence ID" value="DAF92212.1"/>
    <property type="molecule type" value="Genomic_DNA"/>
</dbReference>
<sequence length="88" mass="10199">MENTIYSAEFAKQLCDEYNSLPNKIIRSIKEAVSEGMYKTSVVLTNDCSDYDRIVECVNQFENLGYYISIRNETLFNNNVVRISILWG</sequence>
<reference evidence="1" key="1">
    <citation type="journal article" date="2021" name="Proc. Natl. Acad. Sci. U.S.A.">
        <title>A Catalog of Tens of Thousands of Viruses from Human Metagenomes Reveals Hidden Associations with Chronic Diseases.</title>
        <authorList>
            <person name="Tisza M.J."/>
            <person name="Buck C.B."/>
        </authorList>
    </citation>
    <scope>NUCLEOTIDE SEQUENCE</scope>
    <source>
        <strain evidence="1">CtgN495</strain>
    </source>
</reference>